<accession>A0A2N5N9K0</accession>
<dbReference type="InterPro" id="IPR017871">
    <property type="entry name" value="ABC_transporter-like_CS"/>
</dbReference>
<dbReference type="Proteomes" id="UP000234789">
    <property type="component" value="Unassembled WGS sequence"/>
</dbReference>
<dbReference type="SUPFAM" id="SSF52540">
    <property type="entry name" value="P-loop containing nucleoside triphosphate hydrolases"/>
    <property type="match status" value="1"/>
</dbReference>
<keyword evidence="8" id="KW-1185">Reference proteome</keyword>
<evidence type="ECO:0000256" key="3">
    <source>
        <dbReference type="ARBA" id="ARBA00022741"/>
    </source>
</evidence>
<dbReference type="NCBIfam" id="TIGR01189">
    <property type="entry name" value="ccmA"/>
    <property type="match status" value="1"/>
</dbReference>
<evidence type="ECO:0000313" key="7">
    <source>
        <dbReference type="EMBL" id="PLT47014.1"/>
    </source>
</evidence>
<proteinExistence type="inferred from homology"/>
<dbReference type="RefSeq" id="WP_052333284.1">
    <property type="nucleotide sequence ID" value="NZ_BIMM01000046.1"/>
</dbReference>
<gene>
    <name evidence="7" type="ORF">B8V81_1238</name>
</gene>
<evidence type="ECO:0000256" key="2">
    <source>
        <dbReference type="ARBA" id="ARBA00022448"/>
    </source>
</evidence>
<sequence length="250" mass="27391">MADATKPLLRVEQVGKTIKSQTLVRDISLELGAGRVLALCGGNGAGKSTLLRLVMGLLQPTSGHVEVDGLRWQQDRRAYADKLGYMPDDYTFARGLTAWETLQFWASLRGLPKSRTEEALVEVGLADMRDRKVTAFSKGMRQRLLFAQAMLAKPPLLVLDEPTNGLDPYWMDSFVELVRKLRSEGHSVLYSTHQLPVAEASADEVVFMREGSAVRQGSVAELLRQYGSGGLHAAFTDSRQAGGAAERGQT</sequence>
<name>A0A2N5N9K0_9BACL</name>
<dbReference type="AlphaFoldDB" id="A0A2N5N9K0"/>
<dbReference type="InterPro" id="IPR027417">
    <property type="entry name" value="P-loop_NTPase"/>
</dbReference>
<dbReference type="GO" id="GO:0022857">
    <property type="term" value="F:transmembrane transporter activity"/>
    <property type="evidence" value="ECO:0007669"/>
    <property type="project" value="InterPro"/>
</dbReference>
<keyword evidence="5" id="KW-0067">ATP-binding</keyword>
<evidence type="ECO:0000256" key="5">
    <source>
        <dbReference type="ARBA" id="ARBA00022840"/>
    </source>
</evidence>
<dbReference type="InterPro" id="IPR003593">
    <property type="entry name" value="AAA+_ATPase"/>
</dbReference>
<dbReference type="PANTHER" id="PTHR43335">
    <property type="entry name" value="ABC TRANSPORTER, ATP-BINDING PROTEIN"/>
    <property type="match status" value="1"/>
</dbReference>
<dbReference type="GO" id="GO:0017004">
    <property type="term" value="P:cytochrome complex assembly"/>
    <property type="evidence" value="ECO:0007669"/>
    <property type="project" value="UniProtKB-KW"/>
</dbReference>
<dbReference type="GO" id="GO:0016887">
    <property type="term" value="F:ATP hydrolysis activity"/>
    <property type="evidence" value="ECO:0007669"/>
    <property type="project" value="InterPro"/>
</dbReference>
<dbReference type="SMART" id="SM00382">
    <property type="entry name" value="AAA"/>
    <property type="match status" value="1"/>
</dbReference>
<feature type="domain" description="ABC transporter" evidence="6">
    <location>
        <begin position="9"/>
        <end position="235"/>
    </location>
</feature>
<dbReference type="Gene3D" id="3.40.50.300">
    <property type="entry name" value="P-loop containing nucleotide triphosphate hydrolases"/>
    <property type="match status" value="1"/>
</dbReference>
<evidence type="ECO:0000256" key="4">
    <source>
        <dbReference type="ARBA" id="ARBA00022748"/>
    </source>
</evidence>
<dbReference type="GO" id="GO:0005524">
    <property type="term" value="F:ATP binding"/>
    <property type="evidence" value="ECO:0007669"/>
    <property type="project" value="UniProtKB-KW"/>
</dbReference>
<keyword evidence="3" id="KW-0547">Nucleotide-binding</keyword>
<dbReference type="InterPro" id="IPR005895">
    <property type="entry name" value="ABC_transptr_haem_export_CcmA"/>
</dbReference>
<keyword evidence="4" id="KW-0201">Cytochrome c-type biogenesis</keyword>
<dbReference type="CDD" id="cd03230">
    <property type="entry name" value="ABC_DR_subfamily_A"/>
    <property type="match status" value="1"/>
</dbReference>
<dbReference type="OrthoDB" id="2353216at2"/>
<dbReference type="Pfam" id="PF00005">
    <property type="entry name" value="ABC_tran"/>
    <property type="match status" value="1"/>
</dbReference>
<evidence type="ECO:0000313" key="8">
    <source>
        <dbReference type="Proteomes" id="UP000234789"/>
    </source>
</evidence>
<dbReference type="InterPro" id="IPR003439">
    <property type="entry name" value="ABC_transporter-like_ATP-bd"/>
</dbReference>
<dbReference type="PANTHER" id="PTHR43335:SF4">
    <property type="entry name" value="ABC TRANSPORTER, ATP-BINDING PROTEIN"/>
    <property type="match status" value="1"/>
</dbReference>
<comment type="caution">
    <text evidence="7">The sequence shown here is derived from an EMBL/GenBank/DDBJ whole genome shotgun (WGS) entry which is preliminary data.</text>
</comment>
<organism evidence="7 8">
    <name type="scientific">Paenibacillus pasadenensis</name>
    <dbReference type="NCBI Taxonomy" id="217090"/>
    <lineage>
        <taxon>Bacteria</taxon>
        <taxon>Bacillati</taxon>
        <taxon>Bacillota</taxon>
        <taxon>Bacilli</taxon>
        <taxon>Bacillales</taxon>
        <taxon>Paenibacillaceae</taxon>
        <taxon>Paenibacillus</taxon>
    </lineage>
</organism>
<dbReference type="EMBL" id="NFEZ01000003">
    <property type="protein sequence ID" value="PLT47014.1"/>
    <property type="molecule type" value="Genomic_DNA"/>
</dbReference>
<protein>
    <submittedName>
        <fullName evidence="7">Nitrous oxide reductase maturation protein NosF (ATPase)</fullName>
    </submittedName>
</protein>
<dbReference type="PROSITE" id="PS00211">
    <property type="entry name" value="ABC_TRANSPORTER_1"/>
    <property type="match status" value="1"/>
</dbReference>
<evidence type="ECO:0000259" key="6">
    <source>
        <dbReference type="PROSITE" id="PS50893"/>
    </source>
</evidence>
<evidence type="ECO:0000256" key="1">
    <source>
        <dbReference type="ARBA" id="ARBA00005417"/>
    </source>
</evidence>
<comment type="similarity">
    <text evidence="1">Belongs to the ABC transporter superfamily.</text>
</comment>
<dbReference type="PROSITE" id="PS50893">
    <property type="entry name" value="ABC_TRANSPORTER_2"/>
    <property type="match status" value="1"/>
</dbReference>
<keyword evidence="2" id="KW-0813">Transport</keyword>
<reference evidence="7 8" key="1">
    <citation type="submission" date="2017-05" db="EMBL/GenBank/DDBJ databases">
        <title>Functional genome analysis of Paenibacillus pasadenensis strain R16: insights on endophytic life style and antifungal activity.</title>
        <authorList>
            <person name="Passera A."/>
            <person name="Marcolungo L."/>
            <person name="Casati P."/>
            <person name="Brasca M."/>
            <person name="Quaglino F."/>
            <person name="Delledonne M."/>
        </authorList>
    </citation>
    <scope>NUCLEOTIDE SEQUENCE [LARGE SCALE GENOMIC DNA]</scope>
    <source>
        <strain evidence="7 8">R16</strain>
    </source>
</reference>